<dbReference type="PANTHER" id="PTHR21011">
    <property type="entry name" value="MITOCHONDRIAL 28S RIBOSOMAL PROTEIN S6"/>
    <property type="match status" value="1"/>
</dbReference>
<dbReference type="InterPro" id="IPR035980">
    <property type="entry name" value="Ribosomal_bS6_sf"/>
</dbReference>
<dbReference type="AlphaFoldDB" id="A0A815ERD6"/>
<name>A0A815ERD6_ADIRI</name>
<comment type="caution">
    <text evidence="4">The sequence shown here is derived from an EMBL/GenBank/DDBJ whole genome shotgun (WGS) entry which is preliminary data.</text>
</comment>
<dbReference type="InterPro" id="IPR000529">
    <property type="entry name" value="Ribosomal_bS6"/>
</dbReference>
<evidence type="ECO:0000256" key="2">
    <source>
        <dbReference type="ARBA" id="ARBA00035170"/>
    </source>
</evidence>
<organism evidence="4 5">
    <name type="scientific">Adineta ricciae</name>
    <name type="common">Rotifer</name>
    <dbReference type="NCBI Taxonomy" id="249248"/>
    <lineage>
        <taxon>Eukaryota</taxon>
        <taxon>Metazoa</taxon>
        <taxon>Spiralia</taxon>
        <taxon>Gnathifera</taxon>
        <taxon>Rotifera</taxon>
        <taxon>Eurotatoria</taxon>
        <taxon>Bdelloidea</taxon>
        <taxon>Adinetida</taxon>
        <taxon>Adinetidae</taxon>
        <taxon>Adineta</taxon>
    </lineage>
</organism>
<evidence type="ECO:0000313" key="5">
    <source>
        <dbReference type="Proteomes" id="UP000663852"/>
    </source>
</evidence>
<evidence type="ECO:0000313" key="4">
    <source>
        <dbReference type="EMBL" id="CAF1313473.1"/>
    </source>
</evidence>
<dbReference type="SUPFAM" id="SSF54995">
    <property type="entry name" value="Ribosomal protein S6"/>
    <property type="match status" value="1"/>
</dbReference>
<comment type="similarity">
    <text evidence="1">Belongs to the bacterial ribosomal protein bS6 family.</text>
</comment>
<dbReference type="Gene3D" id="3.30.70.60">
    <property type="match status" value="1"/>
</dbReference>
<evidence type="ECO:0000256" key="3">
    <source>
        <dbReference type="ARBA" id="ARBA00035365"/>
    </source>
</evidence>
<dbReference type="InterPro" id="IPR014717">
    <property type="entry name" value="Transl_elong_EF1B/ribsomal_bS6"/>
</dbReference>
<gene>
    <name evidence="4" type="ORF">EDS130_LOCUS31273</name>
</gene>
<dbReference type="GO" id="GO:0006412">
    <property type="term" value="P:translation"/>
    <property type="evidence" value="ECO:0007669"/>
    <property type="project" value="InterPro"/>
</dbReference>
<proteinExistence type="inferred from homology"/>
<sequence length="188" mass="21901">MPNYQLLCIFKNLPKPELMTGIKAAATCILDHNGIIKSFENLGLRRLPIRLFGNDMQTYREGHYVFINFISGTTKLYEMMAALKRESDILRRVISNDDQVNEQHVCHCDKYGYFVTDIVDYTKPITVWNKKITDPLQRSYVTIQLYFNEDFQDEETSFVHPTKSSHGDSPVINDREYTFGKDALYQPN</sequence>
<evidence type="ECO:0000256" key="1">
    <source>
        <dbReference type="ARBA" id="ARBA00009512"/>
    </source>
</evidence>
<dbReference type="Proteomes" id="UP000663852">
    <property type="component" value="Unassembled WGS sequence"/>
</dbReference>
<protein>
    <recommendedName>
        <fullName evidence="2">Small ribosomal subunit protein bS6m</fullName>
    </recommendedName>
    <alternativeName>
        <fullName evidence="3">28S ribosomal protein S6, mitochondrial</fullName>
    </alternativeName>
</protein>
<dbReference type="PANTHER" id="PTHR21011:SF1">
    <property type="entry name" value="SMALL RIBOSOMAL SUBUNIT PROTEIN BS6M"/>
    <property type="match status" value="1"/>
</dbReference>
<dbReference type="GO" id="GO:0070181">
    <property type="term" value="F:small ribosomal subunit rRNA binding"/>
    <property type="evidence" value="ECO:0007669"/>
    <property type="project" value="TreeGrafter"/>
</dbReference>
<dbReference type="Pfam" id="PF01250">
    <property type="entry name" value="Ribosomal_S6"/>
    <property type="match status" value="1"/>
</dbReference>
<dbReference type="GO" id="GO:0005763">
    <property type="term" value="C:mitochondrial small ribosomal subunit"/>
    <property type="evidence" value="ECO:0007669"/>
    <property type="project" value="TreeGrafter"/>
</dbReference>
<dbReference type="EMBL" id="CAJNOJ010000228">
    <property type="protein sequence ID" value="CAF1313473.1"/>
    <property type="molecule type" value="Genomic_DNA"/>
</dbReference>
<dbReference type="CDD" id="cd15465">
    <property type="entry name" value="bS6_mito"/>
    <property type="match status" value="1"/>
</dbReference>
<accession>A0A815ERD6</accession>
<dbReference type="OrthoDB" id="268530at2759"/>
<dbReference type="GO" id="GO:0003735">
    <property type="term" value="F:structural constituent of ribosome"/>
    <property type="evidence" value="ECO:0007669"/>
    <property type="project" value="InterPro"/>
</dbReference>
<reference evidence="4" key="1">
    <citation type="submission" date="2021-02" db="EMBL/GenBank/DDBJ databases">
        <authorList>
            <person name="Nowell W R."/>
        </authorList>
    </citation>
    <scope>NUCLEOTIDE SEQUENCE</scope>
</reference>